<dbReference type="PANTHER" id="PTHR14002">
    <property type="entry name" value="ENDOGLIN/TGF-BETA RECEPTOR TYPE III"/>
    <property type="match status" value="1"/>
</dbReference>
<organism evidence="5 6">
    <name type="scientific">Albula goreensis</name>
    <dbReference type="NCBI Taxonomy" id="1534307"/>
    <lineage>
        <taxon>Eukaryota</taxon>
        <taxon>Metazoa</taxon>
        <taxon>Chordata</taxon>
        <taxon>Craniata</taxon>
        <taxon>Vertebrata</taxon>
        <taxon>Euteleostomi</taxon>
        <taxon>Actinopterygii</taxon>
        <taxon>Neopterygii</taxon>
        <taxon>Teleostei</taxon>
        <taxon>Albuliformes</taxon>
        <taxon>Albulidae</taxon>
        <taxon>Albula</taxon>
    </lineage>
</organism>
<evidence type="ECO:0000259" key="4">
    <source>
        <dbReference type="PROSITE" id="PS51034"/>
    </source>
</evidence>
<dbReference type="InterPro" id="IPR055355">
    <property type="entry name" value="ZP-C"/>
</dbReference>
<feature type="domain" description="ZP" evidence="4">
    <location>
        <begin position="116"/>
        <end position="383"/>
    </location>
</feature>
<dbReference type="OrthoDB" id="2015116at2759"/>
<proteinExistence type="predicted"/>
<dbReference type="EMBL" id="JAERUA010000019">
    <property type="protein sequence ID" value="KAI1886549.1"/>
    <property type="molecule type" value="Genomic_DNA"/>
</dbReference>
<evidence type="ECO:0000313" key="5">
    <source>
        <dbReference type="EMBL" id="KAI1886549.1"/>
    </source>
</evidence>
<dbReference type="Proteomes" id="UP000829720">
    <property type="component" value="Unassembled WGS sequence"/>
</dbReference>
<keyword evidence="2" id="KW-0732">Signal</keyword>
<dbReference type="SMART" id="SM00241">
    <property type="entry name" value="ZP"/>
    <property type="match status" value="1"/>
</dbReference>
<gene>
    <name evidence="5" type="ORF">AGOR_G00196940</name>
</gene>
<dbReference type="InterPro" id="IPR042235">
    <property type="entry name" value="ZP-C_dom"/>
</dbReference>
<reference evidence="5" key="1">
    <citation type="submission" date="2021-01" db="EMBL/GenBank/DDBJ databases">
        <authorList>
            <person name="Zahm M."/>
            <person name="Roques C."/>
            <person name="Cabau C."/>
            <person name="Klopp C."/>
            <person name="Donnadieu C."/>
            <person name="Jouanno E."/>
            <person name="Lampietro C."/>
            <person name="Louis A."/>
            <person name="Herpin A."/>
            <person name="Echchiki A."/>
            <person name="Berthelot C."/>
            <person name="Parey E."/>
            <person name="Roest-Crollius H."/>
            <person name="Braasch I."/>
            <person name="Postlethwait J."/>
            <person name="Bobe J."/>
            <person name="Montfort J."/>
            <person name="Bouchez O."/>
            <person name="Begum T."/>
            <person name="Mejri S."/>
            <person name="Adams A."/>
            <person name="Chen W.-J."/>
            <person name="Guiguen Y."/>
        </authorList>
    </citation>
    <scope>NUCLEOTIDE SEQUENCE</scope>
    <source>
        <tissue evidence="5">Blood</tissue>
    </source>
</reference>
<dbReference type="Pfam" id="PF00100">
    <property type="entry name" value="Zona_pellucida"/>
    <property type="match status" value="1"/>
</dbReference>
<evidence type="ECO:0000313" key="6">
    <source>
        <dbReference type="Proteomes" id="UP000829720"/>
    </source>
</evidence>
<evidence type="ECO:0000256" key="3">
    <source>
        <dbReference type="ARBA" id="ARBA00023157"/>
    </source>
</evidence>
<dbReference type="PANTHER" id="PTHR14002:SF20">
    <property type="entry name" value="ZONA PELLUCIDA-LIKE DOMAIN-CONTAINING PROTEIN 1"/>
    <property type="match status" value="1"/>
</dbReference>
<dbReference type="Gene3D" id="2.60.40.3210">
    <property type="entry name" value="Zona pellucida, ZP-N domain"/>
    <property type="match status" value="1"/>
</dbReference>
<dbReference type="Pfam" id="PF23283">
    <property type="entry name" value="D8C_UMOD"/>
    <property type="match status" value="1"/>
</dbReference>
<keyword evidence="1" id="KW-0245">EGF-like domain</keyword>
<dbReference type="Pfam" id="PF23344">
    <property type="entry name" value="ZP-N"/>
    <property type="match status" value="1"/>
</dbReference>
<dbReference type="Gene3D" id="2.60.40.4100">
    <property type="entry name" value="Zona pellucida, ZP-C domain"/>
    <property type="match status" value="1"/>
</dbReference>
<sequence length="383" mass="41374">MPESCIEKYMCGTNAPLWMASPHPALSDGIVSRDVCGHWGDSCCLIQSNPIHVKACPGNYFVYKFVDIVGCYLAYCADVNTTVCGTCSAHEKCVTDDQVSWRCEREEGVLPAPQVVCGRDLLQVGLNKAALVDAGLDVSTAHLADLSCGVNHQSNSMVWFQVQPREGVCATQMRVNDTHATYSNAIFVYEGNQSFSNPESFPFSCVYSLLAETSVDLGIRPELNMEGGVVGTGAKAMPSISLYRNADYTDPYSAGLIVLALGTALHVGVSVQEAGATGFAVILEECYATPSADSDDPERFFLIQNRCPSDRLRCEHVRPQTALLLPEMPVQGGPVSLLREAPDHRTHLLGEGSRIGLPSTHRKAKSIGPHLNMTLRSSGFCPL</sequence>
<dbReference type="PROSITE" id="PS51034">
    <property type="entry name" value="ZP_2"/>
    <property type="match status" value="1"/>
</dbReference>
<dbReference type="InterPro" id="IPR001507">
    <property type="entry name" value="ZP_dom"/>
</dbReference>
<evidence type="ECO:0000256" key="1">
    <source>
        <dbReference type="ARBA" id="ARBA00022536"/>
    </source>
</evidence>
<name>A0A8T3CN33_9TELE</name>
<evidence type="ECO:0000256" key="2">
    <source>
        <dbReference type="ARBA" id="ARBA00022729"/>
    </source>
</evidence>
<protein>
    <recommendedName>
        <fullName evidence="4">ZP domain-containing protein</fullName>
    </recommendedName>
</protein>
<keyword evidence="3" id="KW-1015">Disulfide bond</keyword>
<dbReference type="AlphaFoldDB" id="A0A8T3CN33"/>
<accession>A0A8T3CN33</accession>
<keyword evidence="6" id="KW-1185">Reference proteome</keyword>
<comment type="caution">
    <text evidence="5">The sequence shown here is derived from an EMBL/GenBank/DDBJ whole genome shotgun (WGS) entry which is preliminary data.</text>
</comment>
<dbReference type="InterPro" id="IPR055356">
    <property type="entry name" value="ZP-N"/>
</dbReference>
<dbReference type="InterPro" id="IPR057774">
    <property type="entry name" value="D8C_UMOD/GP2/OIT3-like"/>
</dbReference>